<feature type="domain" description="Luciferase-like" evidence="4">
    <location>
        <begin position="7"/>
        <end position="307"/>
    </location>
</feature>
<organism evidence="5">
    <name type="scientific">marine metagenome</name>
    <dbReference type="NCBI Taxonomy" id="408172"/>
    <lineage>
        <taxon>unclassified sequences</taxon>
        <taxon>metagenomes</taxon>
        <taxon>ecological metagenomes</taxon>
    </lineage>
</organism>
<keyword evidence="2" id="KW-0560">Oxidoreductase</keyword>
<dbReference type="GO" id="GO:0004497">
    <property type="term" value="F:monooxygenase activity"/>
    <property type="evidence" value="ECO:0007669"/>
    <property type="project" value="UniProtKB-KW"/>
</dbReference>
<dbReference type="PANTHER" id="PTHR30137">
    <property type="entry name" value="LUCIFERASE-LIKE MONOOXYGENASE"/>
    <property type="match status" value="1"/>
</dbReference>
<dbReference type="Pfam" id="PF00296">
    <property type="entry name" value="Bac_luciferase"/>
    <property type="match status" value="1"/>
</dbReference>
<gene>
    <name evidence="5" type="ORF">METZ01_LOCUS187337</name>
</gene>
<dbReference type="GO" id="GO:0016705">
    <property type="term" value="F:oxidoreductase activity, acting on paired donors, with incorporation or reduction of molecular oxygen"/>
    <property type="evidence" value="ECO:0007669"/>
    <property type="project" value="InterPro"/>
</dbReference>
<dbReference type="InterPro" id="IPR050766">
    <property type="entry name" value="Bact_Lucif_Oxidored"/>
</dbReference>
<keyword evidence="3" id="KW-0503">Monooxygenase</keyword>
<name>A0A382DA41_9ZZZZ</name>
<evidence type="ECO:0000313" key="5">
    <source>
        <dbReference type="EMBL" id="SVB34483.1"/>
    </source>
</evidence>
<dbReference type="InterPro" id="IPR036661">
    <property type="entry name" value="Luciferase-like_sf"/>
</dbReference>
<sequence>MSDTPLRFGVFLGPHHPLEENPTLALARDLELIQWLDALDYDEVWVGEHHSGGFEIIPAPEIFLAAAAERTQRIRLGTGVKSLPFHHPLIVADQMVQLDHMTRGRVMFGAGPGALPTDAYQLGIEPTDQRRRMTEALDGIVPLMEGEKVTMKTDWFTLNNAKLQLTSYTKPMMEMAVTSVRSPSGALCAGRFGAGLLVLGGASNEALERQTENWRICEETAQANGRTVERRQWRITVMTHLAETYDKAKKDLEFGLQKWVDYSHDVLPNSPFPLNEMDSISWGIENKVLVVGTPDDVIKEIDRMQKLTGGFGVYLLFAHNFVPWEAAKRSYELMARYVIPYFKNSNCARVESYKSAKFGHSD</sequence>
<accession>A0A382DA41</accession>
<evidence type="ECO:0000256" key="3">
    <source>
        <dbReference type="ARBA" id="ARBA00023033"/>
    </source>
</evidence>
<dbReference type="PANTHER" id="PTHR30137:SF16">
    <property type="entry name" value="BLL0895 PROTEIN"/>
    <property type="match status" value="1"/>
</dbReference>
<reference evidence="5" key="1">
    <citation type="submission" date="2018-05" db="EMBL/GenBank/DDBJ databases">
        <authorList>
            <person name="Lanie J.A."/>
            <person name="Ng W.-L."/>
            <person name="Kazmierczak K.M."/>
            <person name="Andrzejewski T.M."/>
            <person name="Davidsen T.M."/>
            <person name="Wayne K.J."/>
            <person name="Tettelin H."/>
            <person name="Glass J.I."/>
            <person name="Rusch D."/>
            <person name="Podicherti R."/>
            <person name="Tsui H.-C.T."/>
            <person name="Winkler M.E."/>
        </authorList>
    </citation>
    <scope>NUCLEOTIDE SEQUENCE</scope>
</reference>
<dbReference type="GO" id="GO:0005829">
    <property type="term" value="C:cytosol"/>
    <property type="evidence" value="ECO:0007669"/>
    <property type="project" value="TreeGrafter"/>
</dbReference>
<dbReference type="EMBL" id="UINC01038053">
    <property type="protein sequence ID" value="SVB34483.1"/>
    <property type="molecule type" value="Genomic_DNA"/>
</dbReference>
<dbReference type="AlphaFoldDB" id="A0A382DA41"/>
<evidence type="ECO:0000259" key="4">
    <source>
        <dbReference type="Pfam" id="PF00296"/>
    </source>
</evidence>
<protein>
    <recommendedName>
        <fullName evidence="4">Luciferase-like domain-containing protein</fullName>
    </recommendedName>
</protein>
<proteinExistence type="predicted"/>
<dbReference type="InterPro" id="IPR011251">
    <property type="entry name" value="Luciferase-like_dom"/>
</dbReference>
<evidence type="ECO:0000256" key="1">
    <source>
        <dbReference type="ARBA" id="ARBA00022630"/>
    </source>
</evidence>
<evidence type="ECO:0000256" key="2">
    <source>
        <dbReference type="ARBA" id="ARBA00023002"/>
    </source>
</evidence>
<keyword evidence="1" id="KW-0285">Flavoprotein</keyword>
<dbReference type="Gene3D" id="3.20.20.30">
    <property type="entry name" value="Luciferase-like domain"/>
    <property type="match status" value="1"/>
</dbReference>
<feature type="non-terminal residue" evidence="5">
    <location>
        <position position="362"/>
    </location>
</feature>
<dbReference type="SUPFAM" id="SSF51679">
    <property type="entry name" value="Bacterial luciferase-like"/>
    <property type="match status" value="1"/>
</dbReference>